<feature type="domain" description="Methyltransferase small" evidence="4">
    <location>
        <begin position="6"/>
        <end position="105"/>
    </location>
</feature>
<evidence type="ECO:0000256" key="1">
    <source>
        <dbReference type="ARBA" id="ARBA00022603"/>
    </source>
</evidence>
<keyword evidence="1 5" id="KW-0489">Methyltransferase</keyword>
<accession>A0A7T1WTZ3</accession>
<dbReference type="KEGG" id="sbat:G4Z16_14190"/>
<dbReference type="EMBL" id="CP048882">
    <property type="protein sequence ID" value="QPP07345.1"/>
    <property type="molecule type" value="Genomic_DNA"/>
</dbReference>
<dbReference type="RefSeq" id="WP_197351133.1">
    <property type="nucleotide sequence ID" value="NZ_CP048882.1"/>
</dbReference>
<dbReference type="GO" id="GO:0008276">
    <property type="term" value="F:protein methyltransferase activity"/>
    <property type="evidence" value="ECO:0007669"/>
    <property type="project" value="TreeGrafter"/>
</dbReference>
<organism evidence="5 6">
    <name type="scientific">Streptomyces bathyalis</name>
    <dbReference type="NCBI Taxonomy" id="2710756"/>
    <lineage>
        <taxon>Bacteria</taxon>
        <taxon>Bacillati</taxon>
        <taxon>Actinomycetota</taxon>
        <taxon>Actinomycetes</taxon>
        <taxon>Kitasatosporales</taxon>
        <taxon>Streptomycetaceae</taxon>
        <taxon>Streptomyces</taxon>
    </lineage>
</organism>
<dbReference type="InterPro" id="IPR004557">
    <property type="entry name" value="PrmC-related"/>
</dbReference>
<dbReference type="PANTHER" id="PTHR45875">
    <property type="entry name" value="METHYLTRANSFERASE N6AMT1"/>
    <property type="match status" value="1"/>
</dbReference>
<keyword evidence="2 5" id="KW-0808">Transferase</keyword>
<dbReference type="AlphaFoldDB" id="A0A7T1WTZ3"/>
<keyword evidence="6" id="KW-1185">Reference proteome</keyword>
<name>A0A7T1WTZ3_9ACTN</name>
<dbReference type="Proteomes" id="UP000595046">
    <property type="component" value="Chromosome"/>
</dbReference>
<dbReference type="PANTHER" id="PTHR45875:SF1">
    <property type="entry name" value="METHYLTRANSFERASE N6AMT1"/>
    <property type="match status" value="1"/>
</dbReference>
<proteinExistence type="predicted"/>
<evidence type="ECO:0000313" key="6">
    <source>
        <dbReference type="Proteomes" id="UP000595046"/>
    </source>
</evidence>
<dbReference type="NCBIfam" id="TIGR00537">
    <property type="entry name" value="hemK_rel_arch"/>
    <property type="match status" value="1"/>
</dbReference>
<evidence type="ECO:0000256" key="2">
    <source>
        <dbReference type="ARBA" id="ARBA00022679"/>
    </source>
</evidence>
<dbReference type="InterPro" id="IPR007848">
    <property type="entry name" value="Small_mtfrase_dom"/>
</dbReference>
<dbReference type="InterPro" id="IPR029063">
    <property type="entry name" value="SAM-dependent_MTases_sf"/>
</dbReference>
<dbReference type="CDD" id="cd02440">
    <property type="entry name" value="AdoMet_MTases"/>
    <property type="match status" value="1"/>
</dbReference>
<dbReference type="GO" id="GO:0035657">
    <property type="term" value="C:eRF1 methyltransferase complex"/>
    <property type="evidence" value="ECO:0007669"/>
    <property type="project" value="TreeGrafter"/>
</dbReference>
<dbReference type="Pfam" id="PF05175">
    <property type="entry name" value="MTS"/>
    <property type="match status" value="1"/>
</dbReference>
<evidence type="ECO:0000313" key="5">
    <source>
        <dbReference type="EMBL" id="QPP07345.1"/>
    </source>
</evidence>
<dbReference type="SUPFAM" id="SSF53335">
    <property type="entry name" value="S-adenosyl-L-methionine-dependent methyltransferases"/>
    <property type="match status" value="1"/>
</dbReference>
<evidence type="ECO:0000256" key="3">
    <source>
        <dbReference type="ARBA" id="ARBA00022691"/>
    </source>
</evidence>
<dbReference type="InterPro" id="IPR052190">
    <property type="entry name" value="Euk-Arch_PrmC-MTase"/>
</dbReference>
<dbReference type="Gene3D" id="3.40.50.150">
    <property type="entry name" value="Vaccinia Virus protein VP39"/>
    <property type="match status" value="1"/>
</dbReference>
<sequence>MWLLRPPGVYAPQGDSELLLEALRYAAVPAGARMLDVFTGSGVVAFGGARLGAAEVHAVDLSFRATLAARWNAGLRGLPLTVHRGDFLDHAVGRFDVVSANPPYVPTGHPARTRKRRDRAWDAGEDGRECVDRLCRAAPHLLRAGGVLLMVHSDICDTRRTVRLLQEAGLKASVAARRRQAFGPVLRRRALLLEQKQLIAPGQREEELVVIRAELVSPAGA</sequence>
<dbReference type="GO" id="GO:0032259">
    <property type="term" value="P:methylation"/>
    <property type="evidence" value="ECO:0007669"/>
    <property type="project" value="UniProtKB-KW"/>
</dbReference>
<dbReference type="GO" id="GO:0008757">
    <property type="term" value="F:S-adenosylmethionine-dependent methyltransferase activity"/>
    <property type="evidence" value="ECO:0007669"/>
    <property type="project" value="TreeGrafter"/>
</dbReference>
<keyword evidence="3" id="KW-0949">S-adenosyl-L-methionine</keyword>
<evidence type="ECO:0000259" key="4">
    <source>
        <dbReference type="Pfam" id="PF05175"/>
    </source>
</evidence>
<reference evidence="6" key="1">
    <citation type="submission" date="2020-02" db="EMBL/GenBank/DDBJ databases">
        <title>Streptomyces sp. ASO4wet.</title>
        <authorList>
            <person name="Risdian C."/>
            <person name="Landwehr W."/>
            <person name="Schupp P."/>
            <person name="Wink J."/>
        </authorList>
    </citation>
    <scope>NUCLEOTIDE SEQUENCE [LARGE SCALE GENOMIC DNA]</scope>
    <source>
        <strain evidence="6">ASO4wet</strain>
    </source>
</reference>
<protein>
    <submittedName>
        <fullName evidence="5">Methyltransferase</fullName>
    </submittedName>
</protein>
<gene>
    <name evidence="5" type="ORF">G4Z16_14190</name>
</gene>